<dbReference type="Proteomes" id="UP000295341">
    <property type="component" value="Unassembled WGS sequence"/>
</dbReference>
<evidence type="ECO:0000256" key="3">
    <source>
        <dbReference type="ARBA" id="ARBA00023004"/>
    </source>
</evidence>
<dbReference type="Pfam" id="PF00355">
    <property type="entry name" value="Rieske"/>
    <property type="match status" value="1"/>
</dbReference>
<keyword evidence="6" id="KW-0223">Dioxygenase</keyword>
<keyword evidence="3" id="KW-0408">Iron</keyword>
<dbReference type="PANTHER" id="PTHR21496">
    <property type="entry name" value="FERREDOXIN-RELATED"/>
    <property type="match status" value="1"/>
</dbReference>
<evidence type="ECO:0000256" key="4">
    <source>
        <dbReference type="ARBA" id="ARBA00023014"/>
    </source>
</evidence>
<accession>A0A4R7PDC3</accession>
<evidence type="ECO:0000313" key="6">
    <source>
        <dbReference type="EMBL" id="TDU31619.1"/>
    </source>
</evidence>
<dbReference type="GO" id="GO:0051213">
    <property type="term" value="F:dioxygenase activity"/>
    <property type="evidence" value="ECO:0007669"/>
    <property type="project" value="UniProtKB-KW"/>
</dbReference>
<evidence type="ECO:0000259" key="5">
    <source>
        <dbReference type="PROSITE" id="PS51296"/>
    </source>
</evidence>
<keyword evidence="1" id="KW-0001">2Fe-2S</keyword>
<feature type="domain" description="Rieske" evidence="5">
    <location>
        <begin position="5"/>
        <end position="101"/>
    </location>
</feature>
<dbReference type="CDD" id="cd03528">
    <property type="entry name" value="Rieske_RO_ferredoxin"/>
    <property type="match status" value="1"/>
</dbReference>
<keyword evidence="6" id="KW-0560">Oxidoreductase</keyword>
<proteinExistence type="predicted"/>
<dbReference type="AlphaFoldDB" id="A0A4R7PDC3"/>
<dbReference type="PROSITE" id="PS51296">
    <property type="entry name" value="RIESKE"/>
    <property type="match status" value="1"/>
</dbReference>
<dbReference type="SUPFAM" id="SSF50022">
    <property type="entry name" value="ISP domain"/>
    <property type="match status" value="1"/>
</dbReference>
<keyword evidence="2" id="KW-0479">Metal-binding</keyword>
<reference evidence="6 7" key="1">
    <citation type="submission" date="2019-03" db="EMBL/GenBank/DDBJ databases">
        <title>Genomic Encyclopedia of Type Strains, Phase IV (KMG-IV): sequencing the most valuable type-strain genomes for metagenomic binning, comparative biology and taxonomic classification.</title>
        <authorList>
            <person name="Goeker M."/>
        </authorList>
    </citation>
    <scope>NUCLEOTIDE SEQUENCE [LARGE SCALE GENOMIC DNA]</scope>
    <source>
        <strain evidence="6 7">DSM 26377</strain>
    </source>
</reference>
<dbReference type="GO" id="GO:0051537">
    <property type="term" value="F:2 iron, 2 sulfur cluster binding"/>
    <property type="evidence" value="ECO:0007669"/>
    <property type="project" value="UniProtKB-KW"/>
</dbReference>
<dbReference type="OrthoDB" id="9800167at2"/>
<keyword evidence="7" id="KW-1185">Reference proteome</keyword>
<dbReference type="Gene3D" id="2.102.10.10">
    <property type="entry name" value="Rieske [2Fe-2S] iron-sulphur domain"/>
    <property type="match status" value="1"/>
</dbReference>
<dbReference type="InterPro" id="IPR017941">
    <property type="entry name" value="Rieske_2Fe-2S"/>
</dbReference>
<dbReference type="PANTHER" id="PTHR21496:SF23">
    <property type="entry name" value="3-PHENYLPROPIONATE_CINNAMIC ACID DIOXYGENASE FERREDOXIN SUBUNIT"/>
    <property type="match status" value="1"/>
</dbReference>
<dbReference type="RefSeq" id="WP_133880192.1">
    <property type="nucleotide sequence ID" value="NZ_MWIN01000012.1"/>
</dbReference>
<dbReference type="GO" id="GO:0046872">
    <property type="term" value="F:metal ion binding"/>
    <property type="evidence" value="ECO:0007669"/>
    <property type="project" value="UniProtKB-KW"/>
</dbReference>
<sequence length="104" mass="11315">MSSRVRLCARGDVEPGQMLRVDIAGVPPLAAFNIDGEIHCTSNLCTHQFAILTDGFFEDDVVECPLHGGCFNVRTGAALEFPCKTPLRTYPVTAVGEDLYVDIE</sequence>
<gene>
    <name evidence="6" type="ORF">DFR24_0992</name>
</gene>
<evidence type="ECO:0000256" key="2">
    <source>
        <dbReference type="ARBA" id="ARBA00022723"/>
    </source>
</evidence>
<dbReference type="InterPro" id="IPR036922">
    <property type="entry name" value="Rieske_2Fe-2S_sf"/>
</dbReference>
<evidence type="ECO:0000256" key="1">
    <source>
        <dbReference type="ARBA" id="ARBA00022714"/>
    </source>
</evidence>
<protein>
    <submittedName>
        <fullName evidence="6">Ethylbenzene dioxygenase ferredoxin subunit</fullName>
    </submittedName>
</protein>
<evidence type="ECO:0000313" key="7">
    <source>
        <dbReference type="Proteomes" id="UP000295341"/>
    </source>
</evidence>
<name>A0A4R7PDC3_9GAMM</name>
<comment type="caution">
    <text evidence="6">The sequence shown here is derived from an EMBL/GenBank/DDBJ whole genome shotgun (WGS) entry which is preliminary data.</text>
</comment>
<dbReference type="EMBL" id="SOBT01000008">
    <property type="protein sequence ID" value="TDU31619.1"/>
    <property type="molecule type" value="Genomic_DNA"/>
</dbReference>
<keyword evidence="4" id="KW-0411">Iron-sulfur</keyword>
<organism evidence="6 7">
    <name type="scientific">Panacagrimonas perspica</name>
    <dbReference type="NCBI Taxonomy" id="381431"/>
    <lineage>
        <taxon>Bacteria</taxon>
        <taxon>Pseudomonadati</taxon>
        <taxon>Pseudomonadota</taxon>
        <taxon>Gammaproteobacteria</taxon>
        <taxon>Nevskiales</taxon>
        <taxon>Nevskiaceae</taxon>
        <taxon>Panacagrimonas</taxon>
    </lineage>
</organism>